<sequence>MAAMAIRNRKMPIVPSLLAVAVVMVLLPMPTSQLPPYTPPLSAAPPIPSVSLSPPPPYFPSPPPTSDGDYVPQQCSSALVSFTSCLPSLASMVGRGSAIGSPGSKPSGRCCVSLRSIDPTCFCQLLEQARQFVGSTGSVTDDITQRLTSAAHQLPGLCGLSAKFIQKQG</sequence>
<keyword evidence="4" id="KW-1185">Reference proteome</keyword>
<keyword evidence="1" id="KW-0732">Signal</keyword>
<dbReference type="Pfam" id="PF00234">
    <property type="entry name" value="Tryp_alpha_amyl"/>
    <property type="match status" value="1"/>
</dbReference>
<feature type="signal peptide" evidence="1">
    <location>
        <begin position="1"/>
        <end position="33"/>
    </location>
</feature>
<protein>
    <recommendedName>
        <fullName evidence="2">Bifunctional inhibitor/plant lipid transfer protein/seed storage helical domain-containing protein</fullName>
    </recommendedName>
</protein>
<name>A0A8T2R233_CERRI</name>
<dbReference type="SUPFAM" id="SSF47699">
    <property type="entry name" value="Bifunctional inhibitor/lipid-transfer protein/seed storage 2S albumin"/>
    <property type="match status" value="1"/>
</dbReference>
<dbReference type="Gene3D" id="1.10.110.10">
    <property type="entry name" value="Plant lipid-transfer and hydrophobic proteins"/>
    <property type="match status" value="1"/>
</dbReference>
<dbReference type="InterPro" id="IPR036312">
    <property type="entry name" value="Bifun_inhib/LTP/seed_sf"/>
</dbReference>
<comment type="caution">
    <text evidence="3">The sequence shown here is derived from an EMBL/GenBank/DDBJ whole genome shotgun (WGS) entry which is preliminary data.</text>
</comment>
<evidence type="ECO:0000313" key="4">
    <source>
        <dbReference type="Proteomes" id="UP000825935"/>
    </source>
</evidence>
<organism evidence="3 4">
    <name type="scientific">Ceratopteris richardii</name>
    <name type="common">Triangle waterfern</name>
    <dbReference type="NCBI Taxonomy" id="49495"/>
    <lineage>
        <taxon>Eukaryota</taxon>
        <taxon>Viridiplantae</taxon>
        <taxon>Streptophyta</taxon>
        <taxon>Embryophyta</taxon>
        <taxon>Tracheophyta</taxon>
        <taxon>Polypodiopsida</taxon>
        <taxon>Polypodiidae</taxon>
        <taxon>Polypodiales</taxon>
        <taxon>Pteridineae</taxon>
        <taxon>Pteridaceae</taxon>
        <taxon>Parkerioideae</taxon>
        <taxon>Ceratopteris</taxon>
    </lineage>
</organism>
<evidence type="ECO:0000259" key="2">
    <source>
        <dbReference type="SMART" id="SM00499"/>
    </source>
</evidence>
<dbReference type="CDD" id="cd00010">
    <property type="entry name" value="AAI_LTSS"/>
    <property type="match status" value="1"/>
</dbReference>
<reference evidence="3" key="1">
    <citation type="submission" date="2021-08" db="EMBL/GenBank/DDBJ databases">
        <title>WGS assembly of Ceratopteris richardii.</title>
        <authorList>
            <person name="Marchant D.B."/>
            <person name="Chen G."/>
            <person name="Jenkins J."/>
            <person name="Shu S."/>
            <person name="Leebens-Mack J."/>
            <person name="Grimwood J."/>
            <person name="Schmutz J."/>
            <person name="Soltis P."/>
            <person name="Soltis D."/>
            <person name="Chen Z.-H."/>
        </authorList>
    </citation>
    <scope>NUCLEOTIDE SEQUENCE</scope>
    <source>
        <strain evidence="3">Whitten #5841</strain>
        <tissue evidence="3">Leaf</tissue>
    </source>
</reference>
<dbReference type="AlphaFoldDB" id="A0A8T2R233"/>
<accession>A0A8T2R233</accession>
<proteinExistence type="predicted"/>
<feature type="domain" description="Bifunctional inhibitor/plant lipid transfer protein/seed storage helical" evidence="2">
    <location>
        <begin position="75"/>
        <end position="164"/>
    </location>
</feature>
<dbReference type="EMBL" id="CM035435">
    <property type="protein sequence ID" value="KAH7289778.1"/>
    <property type="molecule type" value="Genomic_DNA"/>
</dbReference>
<dbReference type="Proteomes" id="UP000825935">
    <property type="component" value="Chromosome 30"/>
</dbReference>
<evidence type="ECO:0000313" key="3">
    <source>
        <dbReference type="EMBL" id="KAH7289778.1"/>
    </source>
</evidence>
<dbReference type="InterPro" id="IPR016140">
    <property type="entry name" value="Bifunc_inhib/LTP/seed_store"/>
</dbReference>
<feature type="chain" id="PRO_5035786811" description="Bifunctional inhibitor/plant lipid transfer protein/seed storage helical domain-containing protein" evidence="1">
    <location>
        <begin position="34"/>
        <end position="169"/>
    </location>
</feature>
<gene>
    <name evidence="3" type="ORF">KP509_30G018300</name>
</gene>
<dbReference type="OrthoDB" id="1922774at2759"/>
<dbReference type="SMART" id="SM00499">
    <property type="entry name" value="AAI"/>
    <property type="match status" value="1"/>
</dbReference>
<evidence type="ECO:0000256" key="1">
    <source>
        <dbReference type="SAM" id="SignalP"/>
    </source>
</evidence>